<evidence type="ECO:0000313" key="2">
    <source>
        <dbReference type="Proteomes" id="UP000745663"/>
    </source>
</evidence>
<sequence length="77" mass="8278">MFYEIVKAAYEAGNVRVVPSNPGCGDRITVEADGLIGFKAAFLTNTERQMLAELSKNDAMAVTAGDAVPDPWKGFIK</sequence>
<dbReference type="EMBL" id="JACOPV010000008">
    <property type="protein sequence ID" value="MBM5458740.1"/>
    <property type="molecule type" value="Genomic_DNA"/>
</dbReference>
<gene>
    <name evidence="1" type="ORF">H8F21_14325</name>
</gene>
<name>A0ABS2BZ21_9PSED</name>
<comment type="caution">
    <text evidence="1">The sequence shown here is derived from an EMBL/GenBank/DDBJ whole genome shotgun (WGS) entry which is preliminary data.</text>
</comment>
<keyword evidence="2" id="KW-1185">Reference proteome</keyword>
<proteinExistence type="predicted"/>
<organism evidence="1 2">
    <name type="scientific">Pseudomonas arcuscaelestis</name>
    <dbReference type="NCBI Taxonomy" id="2710591"/>
    <lineage>
        <taxon>Bacteria</taxon>
        <taxon>Pseudomonadati</taxon>
        <taxon>Pseudomonadota</taxon>
        <taxon>Gammaproteobacteria</taxon>
        <taxon>Pseudomonadales</taxon>
        <taxon>Pseudomonadaceae</taxon>
        <taxon>Pseudomonas</taxon>
    </lineage>
</organism>
<accession>A0ABS2BZ21</accession>
<reference evidence="1 2" key="1">
    <citation type="submission" date="2020-08" db="EMBL/GenBank/DDBJ databases">
        <title>Description of novel Pseudomonas species.</title>
        <authorList>
            <person name="Duman M."/>
            <person name="Mulet M."/>
            <person name="Altun S."/>
            <person name="Saticioglu I.B."/>
            <person name="Lalucat J."/>
            <person name="Garcia-Valdes E."/>
        </authorList>
    </citation>
    <scope>NUCLEOTIDE SEQUENCE [LARGE SCALE GENOMIC DNA]</scope>
    <source>
        <strain evidence="1 2">P66</strain>
    </source>
</reference>
<dbReference type="RefSeq" id="WP_203584677.1">
    <property type="nucleotide sequence ID" value="NZ_JACOPV010000008.1"/>
</dbReference>
<evidence type="ECO:0000313" key="1">
    <source>
        <dbReference type="EMBL" id="MBM5458740.1"/>
    </source>
</evidence>
<protein>
    <submittedName>
        <fullName evidence="1">Uncharacterized protein</fullName>
    </submittedName>
</protein>
<dbReference type="Proteomes" id="UP000745663">
    <property type="component" value="Unassembled WGS sequence"/>
</dbReference>